<gene>
    <name evidence="1" type="ORF">JYU34_009646</name>
</gene>
<organism evidence="1 2">
    <name type="scientific">Plutella xylostella</name>
    <name type="common">Diamondback moth</name>
    <name type="synonym">Plutella maculipennis</name>
    <dbReference type="NCBI Taxonomy" id="51655"/>
    <lineage>
        <taxon>Eukaryota</taxon>
        <taxon>Metazoa</taxon>
        <taxon>Ecdysozoa</taxon>
        <taxon>Arthropoda</taxon>
        <taxon>Hexapoda</taxon>
        <taxon>Insecta</taxon>
        <taxon>Pterygota</taxon>
        <taxon>Neoptera</taxon>
        <taxon>Endopterygota</taxon>
        <taxon>Lepidoptera</taxon>
        <taxon>Glossata</taxon>
        <taxon>Ditrysia</taxon>
        <taxon>Yponomeutoidea</taxon>
        <taxon>Plutellidae</taxon>
        <taxon>Plutella</taxon>
    </lineage>
</organism>
<evidence type="ECO:0000313" key="2">
    <source>
        <dbReference type="Proteomes" id="UP000823941"/>
    </source>
</evidence>
<accession>A0ABQ7QK19</accession>
<proteinExistence type="predicted"/>
<protein>
    <submittedName>
        <fullName evidence="1">Uncharacterized protein</fullName>
    </submittedName>
</protein>
<sequence length="77" mass="7683">MEGATASIPRRFSHPDNDSCVCCGCRSRSYHGTAAPAAAAPAAPPPAPGASADSAAALAACGNCCFGFCKKYIFGTK</sequence>
<dbReference type="Proteomes" id="UP000823941">
    <property type="component" value="Chromosome 13"/>
</dbReference>
<name>A0ABQ7QK19_PLUXY</name>
<reference evidence="1 2" key="1">
    <citation type="submission" date="2021-06" db="EMBL/GenBank/DDBJ databases">
        <title>A haploid diamondback moth (Plutella xylostella L.) genome assembly resolves 31 chromosomes and identifies a diamide resistance mutation.</title>
        <authorList>
            <person name="Ward C.M."/>
            <person name="Perry K.D."/>
            <person name="Baker G."/>
            <person name="Powis K."/>
            <person name="Heckel D.G."/>
            <person name="Baxter S.W."/>
        </authorList>
    </citation>
    <scope>NUCLEOTIDE SEQUENCE [LARGE SCALE GENOMIC DNA]</scope>
    <source>
        <strain evidence="1 2">LV</strain>
        <tissue evidence="1">Single pupa</tissue>
    </source>
</reference>
<evidence type="ECO:0000313" key="1">
    <source>
        <dbReference type="EMBL" id="KAG7305563.1"/>
    </source>
</evidence>
<comment type="caution">
    <text evidence="1">The sequence shown here is derived from an EMBL/GenBank/DDBJ whole genome shotgun (WGS) entry which is preliminary data.</text>
</comment>
<keyword evidence="2" id="KW-1185">Reference proteome</keyword>
<dbReference type="EMBL" id="JAHIBW010000013">
    <property type="protein sequence ID" value="KAG7305563.1"/>
    <property type="molecule type" value="Genomic_DNA"/>
</dbReference>